<evidence type="ECO:0000256" key="1">
    <source>
        <dbReference type="SAM" id="Phobius"/>
    </source>
</evidence>
<dbReference type="EMBL" id="FPBA01000029">
    <property type="protein sequence ID" value="SFU05026.1"/>
    <property type="molecule type" value="Genomic_DNA"/>
</dbReference>
<gene>
    <name evidence="2" type="ORF">SAMN05660657_05110</name>
</gene>
<keyword evidence="3" id="KW-1185">Reference proteome</keyword>
<keyword evidence="1" id="KW-1133">Transmembrane helix</keyword>
<dbReference type="AlphaFoldDB" id="A0A1I7D0A0"/>
<proteinExistence type="predicted"/>
<dbReference type="Proteomes" id="UP000199546">
    <property type="component" value="Unassembled WGS sequence"/>
</dbReference>
<sequence length="108" mass="11344">MTNHQPVEPSAIFDRDGASVPFRRAAAGIAPRLRPPLLPTLALVATAGPVLTASAFALTAVAAAKAVEMAGRMAWQVPRSLVGGHIGPQVVPGGLEVTWIRVEFRWPS</sequence>
<protein>
    <submittedName>
        <fullName evidence="2">Uncharacterized protein</fullName>
    </submittedName>
</protein>
<feature type="transmembrane region" description="Helical" evidence="1">
    <location>
        <begin position="41"/>
        <end position="64"/>
    </location>
</feature>
<name>A0A1I7D0A0_9ACTN</name>
<evidence type="ECO:0000313" key="3">
    <source>
        <dbReference type="Proteomes" id="UP000199546"/>
    </source>
</evidence>
<organism evidence="2 3">
    <name type="scientific">Geodermatophilus amargosae</name>
    <dbReference type="NCBI Taxonomy" id="1296565"/>
    <lineage>
        <taxon>Bacteria</taxon>
        <taxon>Bacillati</taxon>
        <taxon>Actinomycetota</taxon>
        <taxon>Actinomycetes</taxon>
        <taxon>Geodermatophilales</taxon>
        <taxon>Geodermatophilaceae</taxon>
        <taxon>Geodermatophilus</taxon>
    </lineage>
</organism>
<keyword evidence="1" id="KW-0472">Membrane</keyword>
<evidence type="ECO:0000313" key="2">
    <source>
        <dbReference type="EMBL" id="SFU05026.1"/>
    </source>
</evidence>
<accession>A0A1I7D0A0</accession>
<keyword evidence="1" id="KW-0812">Transmembrane</keyword>
<reference evidence="3" key="1">
    <citation type="submission" date="2016-10" db="EMBL/GenBank/DDBJ databases">
        <authorList>
            <person name="Varghese N."/>
            <person name="Submissions S."/>
        </authorList>
    </citation>
    <scope>NUCLEOTIDE SEQUENCE [LARGE SCALE GENOMIC DNA]</scope>
    <source>
        <strain evidence="3">DSM 46136</strain>
    </source>
</reference>